<keyword evidence="5" id="KW-0175">Coiled coil</keyword>
<dbReference type="InterPro" id="IPR011993">
    <property type="entry name" value="PH-like_dom_sf"/>
</dbReference>
<keyword evidence="9" id="KW-1185">Reference proteome</keyword>
<feature type="compositionally biased region" description="Low complexity" evidence="6">
    <location>
        <begin position="1357"/>
        <end position="1370"/>
    </location>
</feature>
<dbReference type="STRING" id="6277.A0A498SEH1"/>
<dbReference type="GO" id="GO:0035023">
    <property type="term" value="P:regulation of Rho protein signal transduction"/>
    <property type="evidence" value="ECO:0007669"/>
    <property type="project" value="TreeGrafter"/>
</dbReference>
<dbReference type="EMBL" id="UPTC01000834">
    <property type="protein sequence ID" value="VBB30291.1"/>
    <property type="molecule type" value="Genomic_DNA"/>
</dbReference>
<feature type="region of interest" description="Disordered" evidence="6">
    <location>
        <begin position="1357"/>
        <end position="1387"/>
    </location>
</feature>
<dbReference type="InterPro" id="IPR041020">
    <property type="entry name" value="PH_16"/>
</dbReference>
<dbReference type="Proteomes" id="UP000276991">
    <property type="component" value="Unassembled WGS sequence"/>
</dbReference>
<evidence type="ECO:0000313" key="8">
    <source>
        <dbReference type="EMBL" id="VBB30291.1"/>
    </source>
</evidence>
<sequence>MKRSCSVKNMDLISQCWILFHSSRNNTFRHDNKILPLGFLSKIQELKKDVSLTYKKSLSVDVLDRADCQQLSMVRSPSNFSFKLRKSRSQNFINVVDNADTNLVLTSSSMPAEMERTTVSLSALDKEIETTCCIERRSLSVDDRNRFALRNLDLHEKLDKIPHFCEDLSALMEEPLFDPSLSYLISRQNTSSDHGSACSEVDDSHVDMQYASTDTNTIKDSQNWQSVTNLSELQISPTSEMLYDHDFDLKNLSDELSSSENSKRSNSSTTTGSAVYFTQVMKLPKVNPTDEVDGHMSHQKLEKQLELNEMHLNLESERPSDAENPISSSSSCGKFLVTLSDSARELSVISEHSDAYVENEMRNSDISINEPSLLEKNHRERAVDVDGIISQHRRWHSESRNIVKKTCNQEERVPLKKSVPLRNSPSRNGELSERCKSQMILKEENNFIKNWAKLQVLDGIKNLSSSSPNVNEMAIPSPSHEDNSEQVVQDMQLYPTVQHKEKYKWKEALPAAFGPHQVIGPIQRSSRTVATGSMRKASDSSIQYEKKIRVEKKHSRRTSTLFDFFRKPDLRSFSDVVTPVNDKRSTIAEGFDGTLDTFTKPLLDKIPNTVGTNDGRYLAAHFNKESQKFIPEVNKPEWADLDLWIEEPATWSSTNYSLKLSKKERKKQDIIHELYLTEKHHCQVLVILQQVYQEGLRIKGIMDEAKQSELIPPVLDALLDFHLNFLRQLNQKRLETEVVNSIAKIIYSEFENGERNQAAVYAYTEFCSKYDQCGRLYDEWMLKNAELRKFFDQYEQDSTYKGRTFKMCLLLIAQRLTKYPVLVEKITEMESGAAKEESVRAHQAVKKFAMHVNNEIAKLEVCRRWDRICSQMDHSSKGRFGPNDFFTYDDLILNGNDEKRRVICIGGAVCQNSQKKQTEGTEVVLVLFDDILIMLTNSSSSKYVFLDRGSGSTVIALSKLLVREVPRSTKLFFLLSDDPCPDLFVVSFASKADVDQWKKAIEMSKNMAPKYVKRAIISSAMNLPDEDPEERRFNQEIARWEEKLREIFDKRIKNERELSNYIEKRLVWFEQLRSHIAKVPLMDRTDTTRNTVREKMKGLVKQKFAELRAARRTSLSRVVQRAERMYEDDFVSFFDDTYDAGACTSDSNHSTDQSESDEGRQKLPRRNRTFSGIGERRKGGSVRRHTTEPKIADAKICEECDSVTEEEEMRRLPLLLGPVARRAAISIIRENAQLRVENNQLQSEIAFRELRIASLKSRRLATIPASALEALRNKQNELQNEKREFKIFCELHVDEINRRTTELLEKEAELKTREEQLQEQWVKFYEMNNSSSPNHLSHNMMRPINSATSFDRSTSVRSVTSLSKSPSGSSIPLHLAEKTAKVSRSKK</sequence>
<dbReference type="GO" id="GO:0005085">
    <property type="term" value="F:guanyl-nucleotide exchange factor activity"/>
    <property type="evidence" value="ECO:0007669"/>
    <property type="project" value="InterPro"/>
</dbReference>
<dbReference type="InterPro" id="IPR051632">
    <property type="entry name" value="Rho_GEF"/>
</dbReference>
<dbReference type="PANTHER" id="PTHR13944:SF21">
    <property type="entry name" value="CYSTS, ISOFORM C"/>
    <property type="match status" value="1"/>
</dbReference>
<dbReference type="Gene3D" id="1.20.900.10">
    <property type="entry name" value="Dbl homology (DH) domain"/>
    <property type="match status" value="1"/>
</dbReference>
<evidence type="ECO:0000256" key="3">
    <source>
        <dbReference type="ARBA" id="ARBA00022553"/>
    </source>
</evidence>
<evidence type="ECO:0000256" key="6">
    <source>
        <dbReference type="SAM" id="MobiDB-lite"/>
    </source>
</evidence>
<feature type="compositionally biased region" description="Polar residues" evidence="6">
    <location>
        <begin position="1144"/>
        <end position="1153"/>
    </location>
</feature>
<evidence type="ECO:0000313" key="9">
    <source>
        <dbReference type="Proteomes" id="UP000276991"/>
    </source>
</evidence>
<keyword evidence="4" id="KW-0862">Zinc</keyword>
<dbReference type="OrthoDB" id="28045at2759"/>
<feature type="coiled-coil region" evidence="5">
    <location>
        <begin position="1224"/>
        <end position="1320"/>
    </location>
</feature>
<dbReference type="Pfam" id="PF00621">
    <property type="entry name" value="RhoGEF"/>
    <property type="match status" value="1"/>
</dbReference>
<evidence type="ECO:0000256" key="2">
    <source>
        <dbReference type="ARBA" id="ARBA00022490"/>
    </source>
</evidence>
<keyword evidence="2" id="KW-0963">Cytoplasm</keyword>
<dbReference type="PANTHER" id="PTHR13944">
    <property type="entry name" value="AGAP007712-PA"/>
    <property type="match status" value="1"/>
</dbReference>
<dbReference type="PROSITE" id="PS50010">
    <property type="entry name" value="DH_2"/>
    <property type="match status" value="1"/>
</dbReference>
<reference evidence="8 9" key="1">
    <citation type="submission" date="2018-08" db="EMBL/GenBank/DDBJ databases">
        <authorList>
            <person name="Laetsch R D."/>
            <person name="Stevens L."/>
            <person name="Kumar S."/>
            <person name="Blaxter L. M."/>
        </authorList>
    </citation>
    <scope>NUCLEOTIDE SEQUENCE [LARGE SCALE GENOMIC DNA]</scope>
</reference>
<keyword evidence="4" id="KW-0863">Zinc-finger</keyword>
<feature type="domain" description="DH" evidence="7">
    <location>
        <begin position="666"/>
        <end position="855"/>
    </location>
</feature>
<evidence type="ECO:0000256" key="4">
    <source>
        <dbReference type="ARBA" id="ARBA00022771"/>
    </source>
</evidence>
<dbReference type="SUPFAM" id="SSF50729">
    <property type="entry name" value="PH domain-like"/>
    <property type="match status" value="1"/>
</dbReference>
<comment type="subcellular location">
    <subcellularLocation>
        <location evidence="1">Cytoplasm</location>
    </subcellularLocation>
</comment>
<dbReference type="SMART" id="SM00325">
    <property type="entry name" value="RhoGEF"/>
    <property type="match status" value="1"/>
</dbReference>
<dbReference type="Gene3D" id="2.30.29.30">
    <property type="entry name" value="Pleckstrin-homology domain (PH domain)/Phosphotyrosine-binding domain (PTB)"/>
    <property type="match status" value="1"/>
</dbReference>
<feature type="region of interest" description="Disordered" evidence="6">
    <location>
        <begin position="1144"/>
        <end position="1187"/>
    </location>
</feature>
<evidence type="ECO:0000259" key="7">
    <source>
        <dbReference type="PROSITE" id="PS50010"/>
    </source>
</evidence>
<proteinExistence type="predicted"/>
<dbReference type="GO" id="GO:0008270">
    <property type="term" value="F:zinc ion binding"/>
    <property type="evidence" value="ECO:0007669"/>
    <property type="project" value="UniProtKB-KW"/>
</dbReference>
<accession>A0A498SEH1</accession>
<dbReference type="SUPFAM" id="SSF48065">
    <property type="entry name" value="DBL homology domain (DH-domain)"/>
    <property type="match status" value="1"/>
</dbReference>
<evidence type="ECO:0000256" key="1">
    <source>
        <dbReference type="ARBA" id="ARBA00004496"/>
    </source>
</evidence>
<dbReference type="GO" id="GO:0005737">
    <property type="term" value="C:cytoplasm"/>
    <property type="evidence" value="ECO:0007669"/>
    <property type="project" value="UniProtKB-SubCell"/>
</dbReference>
<dbReference type="InterPro" id="IPR000219">
    <property type="entry name" value="DH_dom"/>
</dbReference>
<name>A0A498SEH1_ACAVI</name>
<keyword evidence="3" id="KW-0597">Phosphoprotein</keyword>
<dbReference type="InterPro" id="IPR035899">
    <property type="entry name" value="DBL_dom_sf"/>
</dbReference>
<dbReference type="Pfam" id="PF17838">
    <property type="entry name" value="PH_16"/>
    <property type="match status" value="1"/>
</dbReference>
<evidence type="ECO:0000256" key="5">
    <source>
        <dbReference type="SAM" id="Coils"/>
    </source>
</evidence>
<protein>
    <recommendedName>
        <fullName evidence="7">DH domain-containing protein</fullName>
    </recommendedName>
</protein>
<organism evidence="8 9">
    <name type="scientific">Acanthocheilonema viteae</name>
    <name type="common">Filarial nematode worm</name>
    <name type="synonym">Dipetalonema viteae</name>
    <dbReference type="NCBI Taxonomy" id="6277"/>
    <lineage>
        <taxon>Eukaryota</taxon>
        <taxon>Metazoa</taxon>
        <taxon>Ecdysozoa</taxon>
        <taxon>Nematoda</taxon>
        <taxon>Chromadorea</taxon>
        <taxon>Rhabditida</taxon>
        <taxon>Spirurina</taxon>
        <taxon>Spiruromorpha</taxon>
        <taxon>Filarioidea</taxon>
        <taxon>Onchocercidae</taxon>
        <taxon>Acanthocheilonema</taxon>
    </lineage>
</organism>
<gene>
    <name evidence="8" type="ORF">NAV_LOCUS5082</name>
</gene>
<keyword evidence="4" id="KW-0479">Metal-binding</keyword>